<keyword evidence="10" id="KW-1185">Reference proteome</keyword>
<name>A0ABW1ZS23_9DEIO</name>
<dbReference type="Proteomes" id="UP001596317">
    <property type="component" value="Unassembled WGS sequence"/>
</dbReference>
<comment type="subcellular location">
    <subcellularLocation>
        <location evidence="1">Cell membrane</location>
        <topology evidence="1">Multi-pass membrane protein</topology>
    </subcellularLocation>
</comment>
<dbReference type="RefSeq" id="WP_224611217.1">
    <property type="nucleotide sequence ID" value="NZ_JAIQXV010000017.1"/>
</dbReference>
<comment type="caution">
    <text evidence="9">The sequence shown here is derived from an EMBL/GenBank/DDBJ whole genome shotgun (WGS) entry which is preliminary data.</text>
</comment>
<keyword evidence="4" id="KW-0378">Hydrolase</keyword>
<evidence type="ECO:0000313" key="9">
    <source>
        <dbReference type="EMBL" id="MFC6663308.1"/>
    </source>
</evidence>
<dbReference type="Gene3D" id="1.20.144.10">
    <property type="entry name" value="Phosphatidic acid phosphatase type 2/haloperoxidase"/>
    <property type="match status" value="2"/>
</dbReference>
<protein>
    <submittedName>
        <fullName evidence="9">Phosphatase PAP2 family protein</fullName>
    </submittedName>
</protein>
<evidence type="ECO:0000256" key="1">
    <source>
        <dbReference type="ARBA" id="ARBA00004651"/>
    </source>
</evidence>
<keyword evidence="5 7" id="KW-1133">Transmembrane helix</keyword>
<evidence type="ECO:0000256" key="6">
    <source>
        <dbReference type="ARBA" id="ARBA00023136"/>
    </source>
</evidence>
<accession>A0ABW1ZS23</accession>
<reference evidence="10" key="1">
    <citation type="journal article" date="2019" name="Int. J. Syst. Evol. Microbiol.">
        <title>The Global Catalogue of Microorganisms (GCM) 10K type strain sequencing project: providing services to taxonomists for standard genome sequencing and annotation.</title>
        <authorList>
            <consortium name="The Broad Institute Genomics Platform"/>
            <consortium name="The Broad Institute Genome Sequencing Center for Infectious Disease"/>
            <person name="Wu L."/>
            <person name="Ma J."/>
        </authorList>
    </citation>
    <scope>NUCLEOTIDE SEQUENCE [LARGE SCALE GENOMIC DNA]</scope>
    <source>
        <strain evidence="10">CCUG 63830</strain>
    </source>
</reference>
<keyword evidence="6 7" id="KW-0472">Membrane</keyword>
<evidence type="ECO:0000256" key="4">
    <source>
        <dbReference type="ARBA" id="ARBA00022801"/>
    </source>
</evidence>
<dbReference type="InterPro" id="IPR000326">
    <property type="entry name" value="PAP2/HPO"/>
</dbReference>
<dbReference type="CDD" id="cd03392">
    <property type="entry name" value="PAP2_like_2"/>
    <property type="match status" value="1"/>
</dbReference>
<evidence type="ECO:0000259" key="8">
    <source>
        <dbReference type="SMART" id="SM00014"/>
    </source>
</evidence>
<dbReference type="SUPFAM" id="SSF48317">
    <property type="entry name" value="Acid phosphatase/Vanadium-dependent haloperoxidase"/>
    <property type="match status" value="1"/>
</dbReference>
<keyword evidence="2" id="KW-1003">Cell membrane</keyword>
<feature type="domain" description="Phosphatidic acid phosphatase type 2/haloperoxidase" evidence="8">
    <location>
        <begin position="65"/>
        <end position="175"/>
    </location>
</feature>
<dbReference type="InterPro" id="IPR036938">
    <property type="entry name" value="PAP2/HPO_sf"/>
</dbReference>
<evidence type="ECO:0000256" key="5">
    <source>
        <dbReference type="ARBA" id="ARBA00022989"/>
    </source>
</evidence>
<dbReference type="SMART" id="SM00014">
    <property type="entry name" value="acidPPc"/>
    <property type="match status" value="1"/>
</dbReference>
<feature type="transmembrane region" description="Helical" evidence="7">
    <location>
        <begin position="107"/>
        <end position="127"/>
    </location>
</feature>
<proteinExistence type="predicted"/>
<feature type="transmembrane region" description="Helical" evidence="7">
    <location>
        <begin position="34"/>
        <end position="58"/>
    </location>
</feature>
<dbReference type="EMBL" id="JBHSWB010000003">
    <property type="protein sequence ID" value="MFC6663308.1"/>
    <property type="molecule type" value="Genomic_DNA"/>
</dbReference>
<gene>
    <name evidence="9" type="ORF">ACFP90_25045</name>
</gene>
<evidence type="ECO:0000256" key="2">
    <source>
        <dbReference type="ARBA" id="ARBA00022475"/>
    </source>
</evidence>
<evidence type="ECO:0000313" key="10">
    <source>
        <dbReference type="Proteomes" id="UP001596317"/>
    </source>
</evidence>
<dbReference type="PANTHER" id="PTHR14969:SF62">
    <property type="entry name" value="DECAPRENYLPHOSPHORYL-5-PHOSPHORIBOSE PHOSPHATASE RV3807C-RELATED"/>
    <property type="match status" value="1"/>
</dbReference>
<dbReference type="PANTHER" id="PTHR14969">
    <property type="entry name" value="SPHINGOSINE-1-PHOSPHATE PHOSPHOHYDROLASE"/>
    <property type="match status" value="1"/>
</dbReference>
<evidence type="ECO:0000256" key="7">
    <source>
        <dbReference type="SAM" id="Phobius"/>
    </source>
</evidence>
<sequence>MKIAQEVFEQEPFAFEKPLMLALHAHSSTALNHVAATFSILGSAKGMAPLGLLLVAVLYRVRRRLAYFMALSLGGVAIINLLLKNLFDRPRPAFWTPILPEPDFSFPSGHAMFAAALATSVILVLWTTRWHLPALVLGVLYVLGMMLSRVYIGVHYPTDVTGGALFSVAWVFGLAQLLHLDRVPRGRQAAQPVSTSSSR</sequence>
<feature type="transmembrane region" description="Helical" evidence="7">
    <location>
        <begin position="134"/>
        <end position="154"/>
    </location>
</feature>
<keyword evidence="3 7" id="KW-0812">Transmembrane</keyword>
<feature type="transmembrane region" description="Helical" evidence="7">
    <location>
        <begin position="160"/>
        <end position="178"/>
    </location>
</feature>
<feature type="transmembrane region" description="Helical" evidence="7">
    <location>
        <begin position="65"/>
        <end position="87"/>
    </location>
</feature>
<dbReference type="Pfam" id="PF01569">
    <property type="entry name" value="PAP2"/>
    <property type="match status" value="1"/>
</dbReference>
<organism evidence="9 10">
    <name type="scientific">Deinococcus multiflagellatus</name>
    <dbReference type="NCBI Taxonomy" id="1656887"/>
    <lineage>
        <taxon>Bacteria</taxon>
        <taxon>Thermotogati</taxon>
        <taxon>Deinococcota</taxon>
        <taxon>Deinococci</taxon>
        <taxon>Deinococcales</taxon>
        <taxon>Deinococcaceae</taxon>
        <taxon>Deinococcus</taxon>
    </lineage>
</organism>
<evidence type="ECO:0000256" key="3">
    <source>
        <dbReference type="ARBA" id="ARBA00022692"/>
    </source>
</evidence>